<dbReference type="InterPro" id="IPR010982">
    <property type="entry name" value="Lambda_DNA-bd_dom_sf"/>
</dbReference>
<evidence type="ECO:0000256" key="2">
    <source>
        <dbReference type="SAM" id="MobiDB-lite"/>
    </source>
</evidence>
<sequence>MNLADWMIKSNTSAAELARRCGVHLVTVYKWKAGTIFPRPSQLQALAEATGGAVTANDFAGVGPSAKGSRRRDAPPGLAEAQAPFAAEAQALGLDAAAIAARAVQEAIRAEKARRWLEENQDAIEAWNRWTESNELPLAEYRMF</sequence>
<protein>
    <submittedName>
        <fullName evidence="4">Type II toxin-antitoxin system CcdA family antitoxin</fullName>
    </submittedName>
</protein>
<evidence type="ECO:0000259" key="3">
    <source>
        <dbReference type="PROSITE" id="PS50943"/>
    </source>
</evidence>
<keyword evidence="5" id="KW-1185">Reference proteome</keyword>
<dbReference type="InterPro" id="IPR009956">
    <property type="entry name" value="Post-segregation_anti-tox_CcdA"/>
</dbReference>
<proteinExistence type="predicted"/>
<dbReference type="Pfam" id="PF07362">
    <property type="entry name" value="CcdA"/>
    <property type="match status" value="1"/>
</dbReference>
<dbReference type="Proteomes" id="UP001305521">
    <property type="component" value="Chromosome"/>
</dbReference>
<name>A0ABZ0PGS6_9PROT</name>
<dbReference type="Gene3D" id="1.10.260.40">
    <property type="entry name" value="lambda repressor-like DNA-binding domains"/>
    <property type="match status" value="1"/>
</dbReference>
<accession>A0ABZ0PGS6</accession>
<keyword evidence="1" id="KW-1277">Toxin-antitoxin system</keyword>
<gene>
    <name evidence="4" type="ORF">R9Z33_22990</name>
</gene>
<feature type="domain" description="HTH cro/C1-type" evidence="3">
    <location>
        <begin position="15"/>
        <end position="59"/>
    </location>
</feature>
<dbReference type="InterPro" id="IPR001387">
    <property type="entry name" value="Cro/C1-type_HTH"/>
</dbReference>
<dbReference type="Pfam" id="PF01381">
    <property type="entry name" value="HTH_3"/>
    <property type="match status" value="1"/>
</dbReference>
<dbReference type="SMART" id="SM00530">
    <property type="entry name" value="HTH_XRE"/>
    <property type="match status" value="1"/>
</dbReference>
<evidence type="ECO:0000313" key="5">
    <source>
        <dbReference type="Proteomes" id="UP001305521"/>
    </source>
</evidence>
<feature type="region of interest" description="Disordered" evidence="2">
    <location>
        <begin position="60"/>
        <end position="79"/>
    </location>
</feature>
<dbReference type="RefSeq" id="WP_318648907.1">
    <property type="nucleotide sequence ID" value="NZ_CP137852.1"/>
</dbReference>
<organism evidence="4 5">
    <name type="scientific">Sediminicoccus rosea</name>
    <dbReference type="NCBI Taxonomy" id="1225128"/>
    <lineage>
        <taxon>Bacteria</taxon>
        <taxon>Pseudomonadati</taxon>
        <taxon>Pseudomonadota</taxon>
        <taxon>Alphaproteobacteria</taxon>
        <taxon>Acetobacterales</taxon>
        <taxon>Roseomonadaceae</taxon>
        <taxon>Sediminicoccus</taxon>
    </lineage>
</organism>
<dbReference type="EMBL" id="CP137852">
    <property type="protein sequence ID" value="WPB84944.1"/>
    <property type="molecule type" value="Genomic_DNA"/>
</dbReference>
<reference evidence="4 5" key="1">
    <citation type="submission" date="2023-11" db="EMBL/GenBank/DDBJ databases">
        <title>Arctic aerobic anoxygenic photoheterotroph Sediminicoccus rosea KRV36 adapts its photosynthesis to long days of polar summer.</title>
        <authorList>
            <person name="Tomasch J."/>
            <person name="Kopejtka K."/>
            <person name="Bily T."/>
            <person name="Gardiner A.T."/>
            <person name="Gardian Z."/>
            <person name="Shivaramu S."/>
            <person name="Koblizek M."/>
            <person name="Engelhardt F."/>
            <person name="Kaftan D."/>
        </authorList>
    </citation>
    <scope>NUCLEOTIDE SEQUENCE [LARGE SCALE GENOMIC DNA]</scope>
    <source>
        <strain evidence="4 5">R-30</strain>
    </source>
</reference>
<dbReference type="CDD" id="cd00093">
    <property type="entry name" value="HTH_XRE"/>
    <property type="match status" value="1"/>
</dbReference>
<evidence type="ECO:0000256" key="1">
    <source>
        <dbReference type="ARBA" id="ARBA00022649"/>
    </source>
</evidence>
<evidence type="ECO:0000313" key="4">
    <source>
        <dbReference type="EMBL" id="WPB84944.1"/>
    </source>
</evidence>
<dbReference type="SUPFAM" id="SSF47413">
    <property type="entry name" value="lambda repressor-like DNA-binding domains"/>
    <property type="match status" value="1"/>
</dbReference>
<dbReference type="PROSITE" id="PS50943">
    <property type="entry name" value="HTH_CROC1"/>
    <property type="match status" value="1"/>
</dbReference>